<evidence type="ECO:0000256" key="1">
    <source>
        <dbReference type="SAM" id="MobiDB-lite"/>
    </source>
</evidence>
<accession>A0A9P6D250</accession>
<protein>
    <submittedName>
        <fullName evidence="3">Uncharacterized protein</fullName>
    </submittedName>
</protein>
<keyword evidence="2" id="KW-1133">Transmembrane helix</keyword>
<sequence length="450" mass="47289">MHLLRRQTEREVPTSIPTFPTSTGSDSQSTDTGDVTTDTGTSTTDITDPPISPTPPITVTNTTTSTTTSDTTSDTTTTTTTTSTTTPKPDRGTDTTTSSSSNTSPAPITPPPAVFTPPATSLPSFNDTSSSVTANFTTLTTSINGQATTITSQLPTALINFDPSHDSDEHRTTVIAGTTTGLFIFVCSVLAAIFVYRRHKLRKALATSGKRKEGRGLLDGEDFDDDDVPPQMRSLSSQRHSLVRSVSPAPSLLKSRVSETGSIFREEIWPPPGFVDPISKRSSQVDLSKIVDDVMGPTHERNVTTASGSSESNPFLDNGNHHHRQASSSSLLDNDPFATTGQSSLYSSSYLPPGASPPVQPGLMTSSMIPASRSAASFSQSPSQMSTAYMLGSGSSSTQSMSSPLTPARPLSSSTQPKKSSPLARALSDRDKILFPGGPAPPAPSVGPLH</sequence>
<evidence type="ECO:0000313" key="4">
    <source>
        <dbReference type="Proteomes" id="UP000807469"/>
    </source>
</evidence>
<feature type="compositionally biased region" description="Basic and acidic residues" evidence="1">
    <location>
        <begin position="1"/>
        <end position="12"/>
    </location>
</feature>
<feature type="compositionally biased region" description="Low complexity" evidence="1">
    <location>
        <begin position="386"/>
        <end position="406"/>
    </location>
</feature>
<keyword evidence="4" id="KW-1185">Reference proteome</keyword>
<feature type="compositionally biased region" description="Pro residues" evidence="1">
    <location>
        <begin position="438"/>
        <end position="450"/>
    </location>
</feature>
<dbReference type="Proteomes" id="UP000807469">
    <property type="component" value="Unassembled WGS sequence"/>
</dbReference>
<feature type="compositionally biased region" description="Polar residues" evidence="1">
    <location>
        <begin position="303"/>
        <end position="315"/>
    </location>
</feature>
<feature type="region of interest" description="Disordered" evidence="1">
    <location>
        <begin position="386"/>
        <end position="450"/>
    </location>
</feature>
<dbReference type="AlphaFoldDB" id="A0A9P6D250"/>
<evidence type="ECO:0000313" key="3">
    <source>
        <dbReference type="EMBL" id="KAF9481074.1"/>
    </source>
</evidence>
<feature type="compositionally biased region" description="Low complexity" evidence="1">
    <location>
        <begin position="57"/>
        <end position="87"/>
    </location>
</feature>
<feature type="region of interest" description="Disordered" evidence="1">
    <location>
        <begin position="293"/>
        <end position="366"/>
    </location>
</feature>
<proteinExistence type="predicted"/>
<organism evidence="3 4">
    <name type="scientific">Pholiota conissans</name>
    <dbReference type="NCBI Taxonomy" id="109636"/>
    <lineage>
        <taxon>Eukaryota</taxon>
        <taxon>Fungi</taxon>
        <taxon>Dikarya</taxon>
        <taxon>Basidiomycota</taxon>
        <taxon>Agaricomycotina</taxon>
        <taxon>Agaricomycetes</taxon>
        <taxon>Agaricomycetidae</taxon>
        <taxon>Agaricales</taxon>
        <taxon>Agaricineae</taxon>
        <taxon>Strophariaceae</taxon>
        <taxon>Pholiota</taxon>
    </lineage>
</organism>
<comment type="caution">
    <text evidence="3">The sequence shown here is derived from an EMBL/GenBank/DDBJ whole genome shotgun (WGS) entry which is preliminary data.</text>
</comment>
<reference evidence="3" key="1">
    <citation type="submission" date="2020-11" db="EMBL/GenBank/DDBJ databases">
        <authorList>
            <consortium name="DOE Joint Genome Institute"/>
            <person name="Ahrendt S."/>
            <person name="Riley R."/>
            <person name="Andreopoulos W."/>
            <person name="Labutti K."/>
            <person name="Pangilinan J."/>
            <person name="Ruiz-Duenas F.J."/>
            <person name="Barrasa J.M."/>
            <person name="Sanchez-Garcia M."/>
            <person name="Camarero S."/>
            <person name="Miyauchi S."/>
            <person name="Serrano A."/>
            <person name="Linde D."/>
            <person name="Babiker R."/>
            <person name="Drula E."/>
            <person name="Ayuso-Fernandez I."/>
            <person name="Pacheco R."/>
            <person name="Padilla G."/>
            <person name="Ferreira P."/>
            <person name="Barriuso J."/>
            <person name="Kellner H."/>
            <person name="Castanera R."/>
            <person name="Alfaro M."/>
            <person name="Ramirez L."/>
            <person name="Pisabarro A.G."/>
            <person name="Kuo A."/>
            <person name="Tritt A."/>
            <person name="Lipzen A."/>
            <person name="He G."/>
            <person name="Yan M."/>
            <person name="Ng V."/>
            <person name="Cullen D."/>
            <person name="Martin F."/>
            <person name="Rosso M.-N."/>
            <person name="Henrissat B."/>
            <person name="Hibbett D."/>
            <person name="Martinez A.T."/>
            <person name="Grigoriev I.V."/>
        </authorList>
    </citation>
    <scope>NUCLEOTIDE SEQUENCE</scope>
    <source>
        <strain evidence="3">CIRM-BRFM 674</strain>
    </source>
</reference>
<keyword evidence="2" id="KW-0812">Transmembrane</keyword>
<feature type="compositionally biased region" description="Low complexity" evidence="1">
    <location>
        <begin position="338"/>
        <end position="353"/>
    </location>
</feature>
<feature type="transmembrane region" description="Helical" evidence="2">
    <location>
        <begin position="174"/>
        <end position="196"/>
    </location>
</feature>
<gene>
    <name evidence="3" type="ORF">BDN70DRAFT_931191</name>
</gene>
<keyword evidence="2" id="KW-0472">Membrane</keyword>
<feature type="region of interest" description="Disordered" evidence="1">
    <location>
        <begin position="206"/>
        <end position="241"/>
    </location>
</feature>
<dbReference type="EMBL" id="MU155184">
    <property type="protein sequence ID" value="KAF9481074.1"/>
    <property type="molecule type" value="Genomic_DNA"/>
</dbReference>
<dbReference type="OrthoDB" id="3194625at2759"/>
<name>A0A9P6D250_9AGAR</name>
<feature type="compositionally biased region" description="Acidic residues" evidence="1">
    <location>
        <begin position="219"/>
        <end position="228"/>
    </location>
</feature>
<feature type="compositionally biased region" description="Low complexity" evidence="1">
    <location>
        <begin position="95"/>
        <end position="106"/>
    </location>
</feature>
<feature type="compositionally biased region" description="Low complexity" evidence="1">
    <location>
        <begin position="20"/>
        <end position="49"/>
    </location>
</feature>
<evidence type="ECO:0000256" key="2">
    <source>
        <dbReference type="SAM" id="Phobius"/>
    </source>
</evidence>
<feature type="region of interest" description="Disordered" evidence="1">
    <location>
        <begin position="1"/>
        <end position="122"/>
    </location>
</feature>